<dbReference type="OrthoDB" id="10542182at2759"/>
<name>A0A5N6U9V7_ASPTM</name>
<dbReference type="EMBL" id="ML738957">
    <property type="protein sequence ID" value="KAE8155380.1"/>
    <property type="molecule type" value="Genomic_DNA"/>
</dbReference>
<sequence>MITSKAKGEIFSLTDHIQYAAVDLRTTLADAQQSSCSLVSLTLSHFSYSFSLSLSLSLFYFIFFSFFYSDYYFLLIKPYQRSSVLLASSYSFPRTTT</sequence>
<proteinExistence type="predicted"/>
<accession>A0A5N6U9V7</accession>
<evidence type="ECO:0000313" key="3">
    <source>
        <dbReference type="Proteomes" id="UP000326950"/>
    </source>
</evidence>
<keyword evidence="1" id="KW-0472">Membrane</keyword>
<protein>
    <submittedName>
        <fullName evidence="2">Uncharacterized protein</fullName>
    </submittedName>
</protein>
<feature type="transmembrane region" description="Helical" evidence="1">
    <location>
        <begin position="48"/>
        <end position="68"/>
    </location>
</feature>
<dbReference type="Proteomes" id="UP000326950">
    <property type="component" value="Unassembled WGS sequence"/>
</dbReference>
<keyword evidence="1" id="KW-1133">Transmembrane helix</keyword>
<dbReference type="AlphaFoldDB" id="A0A5N6U9V7"/>
<keyword evidence="3" id="KW-1185">Reference proteome</keyword>
<keyword evidence="1" id="KW-0812">Transmembrane</keyword>
<evidence type="ECO:0000256" key="1">
    <source>
        <dbReference type="SAM" id="Phobius"/>
    </source>
</evidence>
<organism evidence="2 3">
    <name type="scientific">Aspergillus tamarii</name>
    <dbReference type="NCBI Taxonomy" id="41984"/>
    <lineage>
        <taxon>Eukaryota</taxon>
        <taxon>Fungi</taxon>
        <taxon>Dikarya</taxon>
        <taxon>Ascomycota</taxon>
        <taxon>Pezizomycotina</taxon>
        <taxon>Eurotiomycetes</taxon>
        <taxon>Eurotiomycetidae</taxon>
        <taxon>Eurotiales</taxon>
        <taxon>Aspergillaceae</taxon>
        <taxon>Aspergillus</taxon>
        <taxon>Aspergillus subgen. Circumdati</taxon>
    </lineage>
</organism>
<evidence type="ECO:0000313" key="2">
    <source>
        <dbReference type="EMBL" id="KAE8155380.1"/>
    </source>
</evidence>
<gene>
    <name evidence="2" type="ORF">BDV40DRAFT_283868</name>
</gene>
<reference evidence="2 3" key="1">
    <citation type="submission" date="2019-04" db="EMBL/GenBank/DDBJ databases">
        <title>Friends and foes A comparative genomics study of 23 Aspergillus species from section Flavi.</title>
        <authorList>
            <consortium name="DOE Joint Genome Institute"/>
            <person name="Kjaerbolling I."/>
            <person name="Vesth T."/>
            <person name="Frisvad J.C."/>
            <person name="Nybo J.L."/>
            <person name="Theobald S."/>
            <person name="Kildgaard S."/>
            <person name="Isbrandt T."/>
            <person name="Kuo A."/>
            <person name="Sato A."/>
            <person name="Lyhne E.K."/>
            <person name="Kogle M.E."/>
            <person name="Wiebenga A."/>
            <person name="Kun R.S."/>
            <person name="Lubbers R.J."/>
            <person name="Makela M.R."/>
            <person name="Barry K."/>
            <person name="Chovatia M."/>
            <person name="Clum A."/>
            <person name="Daum C."/>
            <person name="Haridas S."/>
            <person name="He G."/>
            <person name="LaButti K."/>
            <person name="Lipzen A."/>
            <person name="Mondo S."/>
            <person name="Riley R."/>
            <person name="Salamov A."/>
            <person name="Simmons B.A."/>
            <person name="Magnuson J.K."/>
            <person name="Henrissat B."/>
            <person name="Mortensen U.H."/>
            <person name="Larsen T.O."/>
            <person name="Devries R.P."/>
            <person name="Grigoriev I.V."/>
            <person name="Machida M."/>
            <person name="Baker S.E."/>
            <person name="Andersen M.R."/>
        </authorList>
    </citation>
    <scope>NUCLEOTIDE SEQUENCE [LARGE SCALE GENOMIC DNA]</scope>
    <source>
        <strain evidence="2 3">CBS 117626</strain>
    </source>
</reference>